<dbReference type="Proteomes" id="UP001642540">
    <property type="component" value="Unassembled WGS sequence"/>
</dbReference>
<evidence type="ECO:0000256" key="1">
    <source>
        <dbReference type="ARBA" id="ARBA00022737"/>
    </source>
</evidence>
<dbReference type="EMBL" id="CAXLJM020000068">
    <property type="protein sequence ID" value="CAL8124208.1"/>
    <property type="molecule type" value="Genomic_DNA"/>
</dbReference>
<name>A0ABP1RET5_9HEXA</name>
<evidence type="ECO:0000313" key="4">
    <source>
        <dbReference type="EMBL" id="CAL8124208.1"/>
    </source>
</evidence>
<dbReference type="PROSITE" id="PS50297">
    <property type="entry name" value="ANK_REP_REGION"/>
    <property type="match status" value="2"/>
</dbReference>
<gene>
    <name evidence="4" type="ORF">ODALV1_LOCUS20516</name>
</gene>
<sequence>MLISSCDILRKLFKSRWKGVTGREWENSEKDGKEFKEGVGKEIINKANKSQKLKIQSGNTEEWDMTLLAFVLQNFHPKLYEKENEHVRKLKKLRNYQTHDHPDNELTTEEYEVAVTDFIKVLKALKMELESLDNSVKSNRFYEIVQNKSGSFERVYLIMRDDEDLKIAVHELTRCLEAAHKKLRDQIFVRRNRRVKELIDSNVNVIAVVTNDLDFSVKRIRDTIDPNVQVVMEHEFEGTSTGEQNNLLLLKCHTLTTELANKLVSLNRTCLCVCKQTHDGVELVEGCEIVTEAHDWADISWYFRNKLWVTVDGNLYHFTELFATPNILEQMWKRVMDWYMRDKSRILKLVKYKIEHEQRTYLSIELFGHFLPDKLVFVNINEQDLKMYAKYGQEIGNPSKDIQSLDYVILPESGMHLLDNIWRQANSNVHLIEHDKGRFKIVRTWGSQENVAKFFQSTNCTFPFCDCPTSDELVITFRLENWKYKVIKCELDKVLPKGRRVFGVEEQIDLLELRVIFQHFNVPKPCRSYFKHQLSILKQESESKRYGKHIVQIICKLVEHVGNGEQRENLQQVAVNTIFPHFAKIVQSTACGVEKYMQLGLLEYSQEYVVFRHEVLATYFIAEMIIDEVDSGNECFHEIFRNCFDIAHMNLISITRSDFYHSEYRTKSIRSYKFREPRLFKYLDFLATQDNNKDAISSVLTTVVSPQSHAKWIHSIVNDNLVNLFQIFMKLGFNALNVFESEDLVVLAVAHADVSLVEFVIQQFKKHTNNQLNNIKLPLLYYNVWRDFDKFKSECFISLLHVAALKSHYDVFEYLNREINQPQMENLVYFCLANTRAHHQVDDRKRIITFLFENHPSLFQNQSNHYHYLLAPNIHVDLIIEVINLGLNVNNNSGRNILHLCPKYLTPKEYHHVVNALVEKQETELFHSMDWGQITPLHVTVEHLELLDSTIQLFSSAKVDFNAGYKHRNTALHYAVIFNRSARILDSLIKGGTDEEARGNNNLTVLHRAASSGNLTALKYFLLRGHDVNVTDGNGSTPLHLAVKLSKTNTHEMVVLLVEYGADVNAIDKFGKTPISIAYGGQPKVEARTKEYLEIAKKEQLLMKFGSEIIQHNVDNLTTLTNFESGLFKILTSSGVLTELDMDELVIISLLQQ</sequence>
<evidence type="ECO:0000313" key="5">
    <source>
        <dbReference type="Proteomes" id="UP001642540"/>
    </source>
</evidence>
<dbReference type="InterPro" id="IPR002110">
    <property type="entry name" value="Ankyrin_rpt"/>
</dbReference>
<evidence type="ECO:0000256" key="3">
    <source>
        <dbReference type="PROSITE-ProRule" id="PRU00023"/>
    </source>
</evidence>
<dbReference type="Gene3D" id="1.25.40.20">
    <property type="entry name" value="Ankyrin repeat-containing domain"/>
    <property type="match status" value="1"/>
</dbReference>
<feature type="repeat" description="ANK" evidence="3">
    <location>
        <begin position="1034"/>
        <end position="1069"/>
    </location>
</feature>
<organism evidence="4 5">
    <name type="scientific">Orchesella dallaii</name>
    <dbReference type="NCBI Taxonomy" id="48710"/>
    <lineage>
        <taxon>Eukaryota</taxon>
        <taxon>Metazoa</taxon>
        <taxon>Ecdysozoa</taxon>
        <taxon>Arthropoda</taxon>
        <taxon>Hexapoda</taxon>
        <taxon>Collembola</taxon>
        <taxon>Entomobryomorpha</taxon>
        <taxon>Entomobryoidea</taxon>
        <taxon>Orchesellidae</taxon>
        <taxon>Orchesellinae</taxon>
        <taxon>Orchesella</taxon>
    </lineage>
</organism>
<dbReference type="PROSITE" id="PS50088">
    <property type="entry name" value="ANK_REPEAT"/>
    <property type="match status" value="3"/>
</dbReference>
<dbReference type="SUPFAM" id="SSF48403">
    <property type="entry name" value="Ankyrin repeat"/>
    <property type="match status" value="1"/>
</dbReference>
<protein>
    <recommendedName>
        <fullName evidence="6">DZIP3-like HEPN domain-containing protein</fullName>
    </recommendedName>
</protein>
<dbReference type="InterPro" id="IPR036770">
    <property type="entry name" value="Ankyrin_rpt-contain_sf"/>
</dbReference>
<dbReference type="PANTHER" id="PTHR24193">
    <property type="entry name" value="ANKYRIN REPEAT PROTEIN"/>
    <property type="match status" value="1"/>
</dbReference>
<keyword evidence="2 3" id="KW-0040">ANK repeat</keyword>
<evidence type="ECO:0000256" key="2">
    <source>
        <dbReference type="ARBA" id="ARBA00023043"/>
    </source>
</evidence>
<dbReference type="PANTHER" id="PTHR24193:SF121">
    <property type="entry name" value="ADA2A-CONTAINING COMPLEX COMPONENT 3, ISOFORM D"/>
    <property type="match status" value="1"/>
</dbReference>
<feature type="repeat" description="ANK" evidence="3">
    <location>
        <begin position="1001"/>
        <end position="1033"/>
    </location>
</feature>
<keyword evidence="1" id="KW-0677">Repeat</keyword>
<proteinExistence type="predicted"/>
<comment type="caution">
    <text evidence="4">The sequence shown here is derived from an EMBL/GenBank/DDBJ whole genome shotgun (WGS) entry which is preliminary data.</text>
</comment>
<dbReference type="Pfam" id="PF12796">
    <property type="entry name" value="Ank_2"/>
    <property type="match status" value="1"/>
</dbReference>
<feature type="repeat" description="ANK" evidence="3">
    <location>
        <begin position="967"/>
        <end position="1000"/>
    </location>
</feature>
<keyword evidence="5" id="KW-1185">Reference proteome</keyword>
<dbReference type="InterPro" id="IPR050663">
    <property type="entry name" value="Ankyrin-SOCS_Box"/>
</dbReference>
<dbReference type="SMART" id="SM00248">
    <property type="entry name" value="ANK"/>
    <property type="match status" value="5"/>
</dbReference>
<reference evidence="4 5" key="1">
    <citation type="submission" date="2024-08" db="EMBL/GenBank/DDBJ databases">
        <authorList>
            <person name="Cucini C."/>
            <person name="Frati F."/>
        </authorList>
    </citation>
    <scope>NUCLEOTIDE SEQUENCE [LARGE SCALE GENOMIC DNA]</scope>
</reference>
<evidence type="ECO:0008006" key="6">
    <source>
        <dbReference type="Google" id="ProtNLM"/>
    </source>
</evidence>
<accession>A0ABP1RET5</accession>